<comment type="caution">
    <text evidence="6">The sequence shown here is derived from an EMBL/GenBank/DDBJ whole genome shotgun (WGS) entry which is preliminary data.</text>
</comment>
<dbReference type="Gene3D" id="1.10.357.10">
    <property type="entry name" value="Tetracycline Repressor, domain 2"/>
    <property type="match status" value="1"/>
</dbReference>
<evidence type="ECO:0000256" key="1">
    <source>
        <dbReference type="ARBA" id="ARBA00023015"/>
    </source>
</evidence>
<organism evidence="6 7">
    <name type="scientific">Lentilactobacillus parafarraginis</name>
    <dbReference type="NCBI Taxonomy" id="390842"/>
    <lineage>
        <taxon>Bacteria</taxon>
        <taxon>Bacillati</taxon>
        <taxon>Bacillota</taxon>
        <taxon>Bacilli</taxon>
        <taxon>Lactobacillales</taxon>
        <taxon>Lactobacillaceae</taxon>
        <taxon>Lentilactobacillus</taxon>
    </lineage>
</organism>
<dbReference type="PANTHER" id="PTHR47506:SF6">
    <property type="entry name" value="HTH-TYPE TRANSCRIPTIONAL REPRESSOR NEMR"/>
    <property type="match status" value="1"/>
</dbReference>
<dbReference type="EMBL" id="VBSX01000021">
    <property type="protein sequence ID" value="TLQ18535.1"/>
    <property type="molecule type" value="Genomic_DNA"/>
</dbReference>
<dbReference type="PRINTS" id="PR00455">
    <property type="entry name" value="HTHTETR"/>
</dbReference>
<dbReference type="RefSeq" id="WP_054735982.1">
    <property type="nucleotide sequence ID" value="NZ_VBSX01000021.1"/>
</dbReference>
<dbReference type="OrthoDB" id="9179041at2"/>
<sequence>MAGRTNSTKNDIVDLAIRMITENGYQSISLRKLLGRLHLTTGSFYKHFASKEALFEAASIRISQRFTEQAAKAIGHSPDAMTRLIDLGEFVVQKIASQPFLTDFLFFNPSTASIYSSTDQAPHFELLNLTHQVIDSLSESPENTNSEGDLFIKLWSFIQGYGLLIRNGAVTYNRQFLKSVAYQLIGIPTN</sequence>
<evidence type="ECO:0000256" key="4">
    <source>
        <dbReference type="PROSITE-ProRule" id="PRU00335"/>
    </source>
</evidence>
<reference evidence="6 7" key="1">
    <citation type="submission" date="2019-05" db="EMBL/GenBank/DDBJ databases">
        <title>The metagenome of a microbial culture collection derived from dairy environment covers the genomic content of the human microbiome.</title>
        <authorList>
            <person name="Roder T."/>
            <person name="Wuthrich D."/>
            <person name="Sattari Z."/>
            <person name="Von Ah U."/>
            <person name="Bar C."/>
            <person name="Ronchi F."/>
            <person name="Macpherson A.J."/>
            <person name="Ganal-Vonarburg S.C."/>
            <person name="Bruggmann R."/>
            <person name="Vergeres G."/>
        </authorList>
    </citation>
    <scope>NUCLEOTIDE SEQUENCE [LARGE SCALE GENOMIC DNA]</scope>
    <source>
        <strain evidence="6 7">FAM 1079</strain>
    </source>
</reference>
<gene>
    <name evidence="6" type="ORF">FEZ41_09140</name>
</gene>
<dbReference type="GO" id="GO:0003677">
    <property type="term" value="F:DNA binding"/>
    <property type="evidence" value="ECO:0007669"/>
    <property type="project" value="UniProtKB-UniRule"/>
</dbReference>
<evidence type="ECO:0000259" key="5">
    <source>
        <dbReference type="PROSITE" id="PS50977"/>
    </source>
</evidence>
<feature type="domain" description="HTH tetR-type" evidence="5">
    <location>
        <begin position="6"/>
        <end position="66"/>
    </location>
</feature>
<dbReference type="Pfam" id="PF00440">
    <property type="entry name" value="TetR_N"/>
    <property type="match status" value="1"/>
</dbReference>
<dbReference type="PROSITE" id="PS01081">
    <property type="entry name" value="HTH_TETR_1"/>
    <property type="match status" value="1"/>
</dbReference>
<name>A0A5R9CSY9_9LACO</name>
<keyword evidence="1" id="KW-0805">Transcription regulation</keyword>
<feature type="DNA-binding region" description="H-T-H motif" evidence="4">
    <location>
        <begin position="29"/>
        <end position="48"/>
    </location>
</feature>
<proteinExistence type="predicted"/>
<protein>
    <submittedName>
        <fullName evidence="6">TetR/AcrR family transcriptional regulator</fullName>
    </submittedName>
</protein>
<evidence type="ECO:0000256" key="3">
    <source>
        <dbReference type="ARBA" id="ARBA00023163"/>
    </source>
</evidence>
<dbReference type="Proteomes" id="UP000305100">
    <property type="component" value="Unassembled WGS sequence"/>
</dbReference>
<evidence type="ECO:0000313" key="6">
    <source>
        <dbReference type="EMBL" id="TLQ18535.1"/>
    </source>
</evidence>
<accession>A0A5R9CSY9</accession>
<evidence type="ECO:0000256" key="2">
    <source>
        <dbReference type="ARBA" id="ARBA00023125"/>
    </source>
</evidence>
<dbReference type="PANTHER" id="PTHR47506">
    <property type="entry name" value="TRANSCRIPTIONAL REGULATORY PROTEIN"/>
    <property type="match status" value="1"/>
</dbReference>
<evidence type="ECO:0000313" key="7">
    <source>
        <dbReference type="Proteomes" id="UP000305100"/>
    </source>
</evidence>
<dbReference type="InterPro" id="IPR023772">
    <property type="entry name" value="DNA-bd_HTH_TetR-type_CS"/>
</dbReference>
<keyword evidence="2 4" id="KW-0238">DNA-binding</keyword>
<dbReference type="PROSITE" id="PS50977">
    <property type="entry name" value="HTH_TETR_2"/>
    <property type="match status" value="1"/>
</dbReference>
<dbReference type="SUPFAM" id="SSF46689">
    <property type="entry name" value="Homeodomain-like"/>
    <property type="match status" value="1"/>
</dbReference>
<dbReference type="InterPro" id="IPR009057">
    <property type="entry name" value="Homeodomain-like_sf"/>
</dbReference>
<dbReference type="InterPro" id="IPR001647">
    <property type="entry name" value="HTH_TetR"/>
</dbReference>
<keyword evidence="3" id="KW-0804">Transcription</keyword>
<dbReference type="AlphaFoldDB" id="A0A5R9CSY9"/>